<sequence length="147" mass="16759">MPDSCCVIGCKNRRIGNRLSFYRIPRACTAKEIHRRQLWLKAINRSNWSTKKIANARISSQHFTTGKRSDNPDHPDYIPSIFTSNKELNMTDHQEIRQSGGLTANSSINLGKETHSEVGNRVIKIIKIIDFQAGVPQQQYHSRQIGD</sequence>
<proteinExistence type="predicted"/>
<keyword evidence="2 5" id="KW-0863">Zinc-finger</keyword>
<keyword evidence="8" id="KW-1185">Reference proteome</keyword>
<dbReference type="CTD" id="6757694"/>
<dbReference type="EMBL" id="DS985255">
    <property type="protein sequence ID" value="EDV21054.1"/>
    <property type="molecule type" value="Genomic_DNA"/>
</dbReference>
<dbReference type="KEGG" id="tad:TRIADDRAFT_60440"/>
<dbReference type="GO" id="GO:0008270">
    <property type="term" value="F:zinc ion binding"/>
    <property type="evidence" value="ECO:0007669"/>
    <property type="project" value="UniProtKB-KW"/>
</dbReference>
<dbReference type="PANTHER" id="PTHR46927:SF3">
    <property type="entry name" value="THAP-TYPE DOMAIN-CONTAINING PROTEIN"/>
    <property type="match status" value="1"/>
</dbReference>
<evidence type="ECO:0000256" key="2">
    <source>
        <dbReference type="ARBA" id="ARBA00022771"/>
    </source>
</evidence>
<dbReference type="SMART" id="SM00980">
    <property type="entry name" value="THAP"/>
    <property type="match status" value="1"/>
</dbReference>
<reference evidence="7 8" key="1">
    <citation type="journal article" date="2008" name="Nature">
        <title>The Trichoplax genome and the nature of placozoans.</title>
        <authorList>
            <person name="Srivastava M."/>
            <person name="Begovic E."/>
            <person name="Chapman J."/>
            <person name="Putnam N.H."/>
            <person name="Hellsten U."/>
            <person name="Kawashima T."/>
            <person name="Kuo A."/>
            <person name="Mitros T."/>
            <person name="Salamov A."/>
            <person name="Carpenter M.L."/>
            <person name="Signorovitch A.Y."/>
            <person name="Moreno M.A."/>
            <person name="Kamm K."/>
            <person name="Grimwood J."/>
            <person name="Schmutz J."/>
            <person name="Shapiro H."/>
            <person name="Grigoriev I.V."/>
            <person name="Buss L.W."/>
            <person name="Schierwater B."/>
            <person name="Dellaporta S.L."/>
            <person name="Rokhsar D.S."/>
        </authorList>
    </citation>
    <scope>NUCLEOTIDE SEQUENCE [LARGE SCALE GENOMIC DNA]</scope>
    <source>
        <strain evidence="7 8">Grell-BS-1999</strain>
    </source>
</reference>
<evidence type="ECO:0000313" key="8">
    <source>
        <dbReference type="Proteomes" id="UP000009022"/>
    </source>
</evidence>
<dbReference type="Pfam" id="PF05485">
    <property type="entry name" value="THAP"/>
    <property type="match status" value="1"/>
</dbReference>
<dbReference type="RefSeq" id="XP_002116384.1">
    <property type="nucleotide sequence ID" value="XM_002116348.1"/>
</dbReference>
<keyword evidence="4 5" id="KW-0238">DNA-binding</keyword>
<accession>B3S879</accession>
<evidence type="ECO:0000313" key="7">
    <source>
        <dbReference type="EMBL" id="EDV21054.1"/>
    </source>
</evidence>
<keyword evidence="1" id="KW-0479">Metal-binding</keyword>
<dbReference type="AlphaFoldDB" id="B3S879"/>
<dbReference type="PANTHER" id="PTHR46927">
    <property type="entry name" value="AGAP005574-PA"/>
    <property type="match status" value="1"/>
</dbReference>
<organism evidence="7 8">
    <name type="scientific">Trichoplax adhaerens</name>
    <name type="common">Trichoplax reptans</name>
    <dbReference type="NCBI Taxonomy" id="10228"/>
    <lineage>
        <taxon>Eukaryota</taxon>
        <taxon>Metazoa</taxon>
        <taxon>Placozoa</taxon>
        <taxon>Uniplacotomia</taxon>
        <taxon>Trichoplacea</taxon>
        <taxon>Trichoplacidae</taxon>
        <taxon>Trichoplax</taxon>
    </lineage>
</organism>
<evidence type="ECO:0000256" key="4">
    <source>
        <dbReference type="ARBA" id="ARBA00023125"/>
    </source>
</evidence>
<dbReference type="SUPFAM" id="SSF57716">
    <property type="entry name" value="Glucocorticoid receptor-like (DNA-binding domain)"/>
    <property type="match status" value="1"/>
</dbReference>
<dbReference type="OMA" id="YRIPRAC"/>
<dbReference type="Proteomes" id="UP000009022">
    <property type="component" value="Unassembled WGS sequence"/>
</dbReference>
<dbReference type="InterPro" id="IPR052224">
    <property type="entry name" value="THAP_domain_protein"/>
</dbReference>
<gene>
    <name evidence="7" type="ORF">TRIADDRAFT_60440</name>
</gene>
<dbReference type="InterPro" id="IPR006612">
    <property type="entry name" value="THAP_Znf"/>
</dbReference>
<dbReference type="OrthoDB" id="7312725at2759"/>
<dbReference type="PhylomeDB" id="B3S879"/>
<evidence type="ECO:0000256" key="1">
    <source>
        <dbReference type="ARBA" id="ARBA00022723"/>
    </source>
</evidence>
<keyword evidence="3" id="KW-0862">Zinc</keyword>
<dbReference type="GO" id="GO:0003677">
    <property type="term" value="F:DNA binding"/>
    <property type="evidence" value="ECO:0007669"/>
    <property type="project" value="UniProtKB-UniRule"/>
</dbReference>
<dbReference type="InParanoid" id="B3S879"/>
<dbReference type="STRING" id="10228.B3S879"/>
<name>B3S879_TRIAD</name>
<protein>
    <recommendedName>
        <fullName evidence="6">THAP-type domain-containing protein</fullName>
    </recommendedName>
</protein>
<evidence type="ECO:0000259" key="6">
    <source>
        <dbReference type="PROSITE" id="PS50950"/>
    </source>
</evidence>
<evidence type="ECO:0000256" key="5">
    <source>
        <dbReference type="PROSITE-ProRule" id="PRU00309"/>
    </source>
</evidence>
<feature type="domain" description="THAP-type" evidence="6">
    <location>
        <begin position="1"/>
        <end position="82"/>
    </location>
</feature>
<dbReference type="HOGENOM" id="CLU_1770448_0_0_1"/>
<evidence type="ECO:0000256" key="3">
    <source>
        <dbReference type="ARBA" id="ARBA00022833"/>
    </source>
</evidence>
<dbReference type="GeneID" id="6757694"/>
<dbReference type="PROSITE" id="PS50950">
    <property type="entry name" value="ZF_THAP"/>
    <property type="match status" value="1"/>
</dbReference>